<dbReference type="Pfam" id="PF00106">
    <property type="entry name" value="adh_short"/>
    <property type="match status" value="1"/>
</dbReference>
<dbReference type="EMBL" id="JAKKUT010000007">
    <property type="protein sequence ID" value="MDG2992056.1"/>
    <property type="molecule type" value="Genomic_DNA"/>
</dbReference>
<reference evidence="4" key="1">
    <citation type="journal article" date="2022" name="Genome Biol. Evol.">
        <title>A New Gene Family Diagnostic for Intracellular Biomineralization of Amorphous Ca Carbonates by Cyanobacteria.</title>
        <authorList>
            <person name="Benzerara K."/>
            <person name="Duprat E."/>
            <person name="Bitard-Feildel T."/>
            <person name="Caumes G."/>
            <person name="Cassier-Chauvat C."/>
            <person name="Chauvat F."/>
            <person name="Dezi M."/>
            <person name="Diop S.I."/>
            <person name="Gaschignard G."/>
            <person name="Gorgen S."/>
            <person name="Gugger M."/>
            <person name="Lopez-Garcia P."/>
            <person name="Millet M."/>
            <person name="Skouri-Panet F."/>
            <person name="Moreira D."/>
            <person name="Callebaut I."/>
        </authorList>
    </citation>
    <scope>NUCLEOTIDE SEQUENCE</scope>
    <source>
        <strain evidence="4">G9</strain>
    </source>
</reference>
<dbReference type="PANTHER" id="PTHR44196:SF2">
    <property type="entry name" value="SHORT-CHAIN DEHYDROGENASE-RELATED"/>
    <property type="match status" value="1"/>
</dbReference>
<evidence type="ECO:0000313" key="5">
    <source>
        <dbReference type="Proteomes" id="UP001154265"/>
    </source>
</evidence>
<sequence length="260" mass="28550">MPTALITGASKGIGAVYAQVLAEKGYSLVLTARSYDHMQTIVAQLGQTYGVPIRFFSEDLSQPGAAQRIYDQVQSWGLSIDLLINNAGFGDYGEFAQRGRSKLTAMIQVNILALMELTHLFLPQMQQRGQGSIINLSSIGGFQAVPYLAVYGATKAFVLQFSEALWAENRQKGVTVMAVCPGPTTTDFFHAAEMKRNPDLMTSQDHPEIVVRESLAALEQKRSCVITGQLSNRLIALAGRFAPREWLVAQLEPRFRPPAE</sequence>
<evidence type="ECO:0000256" key="1">
    <source>
        <dbReference type="ARBA" id="ARBA00006484"/>
    </source>
</evidence>
<dbReference type="Gene3D" id="3.40.50.720">
    <property type="entry name" value="NAD(P)-binding Rossmann-like Domain"/>
    <property type="match status" value="1"/>
</dbReference>
<keyword evidence="2" id="KW-0560">Oxidoreductase</keyword>
<evidence type="ECO:0000256" key="3">
    <source>
        <dbReference type="RuleBase" id="RU000363"/>
    </source>
</evidence>
<dbReference type="PIRSF" id="PIRSF000126">
    <property type="entry name" value="11-beta-HSD1"/>
    <property type="match status" value="1"/>
</dbReference>
<protein>
    <submittedName>
        <fullName evidence="4">SDR family oxidoreductase</fullName>
    </submittedName>
</protein>
<evidence type="ECO:0000313" key="4">
    <source>
        <dbReference type="EMBL" id="MDG2992056.1"/>
    </source>
</evidence>
<dbReference type="InterPro" id="IPR036291">
    <property type="entry name" value="NAD(P)-bd_dom_sf"/>
</dbReference>
<comment type="caution">
    <text evidence="4">The sequence shown here is derived from an EMBL/GenBank/DDBJ whole genome shotgun (WGS) entry which is preliminary data.</text>
</comment>
<comment type="similarity">
    <text evidence="1 3">Belongs to the short-chain dehydrogenases/reductases (SDR) family.</text>
</comment>
<reference evidence="4" key="2">
    <citation type="submission" date="2022-01" db="EMBL/GenBank/DDBJ databases">
        <authorList>
            <person name="Zivanovic Y."/>
            <person name="Moreira D."/>
            <person name="Lopez-Garcia P."/>
        </authorList>
    </citation>
    <scope>NUCLEOTIDE SEQUENCE</scope>
    <source>
        <strain evidence="4">G9</strain>
    </source>
</reference>
<dbReference type="RefSeq" id="WP_277867979.1">
    <property type="nucleotide sequence ID" value="NZ_JAKKUT010000007.1"/>
</dbReference>
<dbReference type="SUPFAM" id="SSF51735">
    <property type="entry name" value="NAD(P)-binding Rossmann-fold domains"/>
    <property type="match status" value="1"/>
</dbReference>
<accession>A0ABT6F2P7</accession>
<dbReference type="PRINTS" id="PR00081">
    <property type="entry name" value="GDHRDH"/>
</dbReference>
<evidence type="ECO:0000256" key="2">
    <source>
        <dbReference type="ARBA" id="ARBA00023002"/>
    </source>
</evidence>
<dbReference type="PANTHER" id="PTHR44196">
    <property type="entry name" value="DEHYDROGENASE/REDUCTASE SDR FAMILY MEMBER 7B"/>
    <property type="match status" value="1"/>
</dbReference>
<organism evidence="4 5">
    <name type="scientific">Candidatus Synechococcus calcipolaris G9</name>
    <dbReference type="NCBI Taxonomy" id="1497997"/>
    <lineage>
        <taxon>Bacteria</taxon>
        <taxon>Bacillati</taxon>
        <taxon>Cyanobacteriota</taxon>
        <taxon>Cyanophyceae</taxon>
        <taxon>Synechococcales</taxon>
        <taxon>Synechococcaceae</taxon>
        <taxon>Synechococcus</taxon>
    </lineage>
</organism>
<keyword evidence="5" id="KW-1185">Reference proteome</keyword>
<dbReference type="Proteomes" id="UP001154265">
    <property type="component" value="Unassembled WGS sequence"/>
</dbReference>
<dbReference type="InterPro" id="IPR002347">
    <property type="entry name" value="SDR_fam"/>
</dbReference>
<gene>
    <name evidence="4" type="ORF">L3556_14115</name>
</gene>
<name>A0ABT6F2P7_9SYNE</name>
<dbReference type="PRINTS" id="PR00080">
    <property type="entry name" value="SDRFAMILY"/>
</dbReference>
<proteinExistence type="inferred from homology"/>